<keyword evidence="7 8" id="KW-0472">Membrane</keyword>
<proteinExistence type="inferred from homology"/>
<dbReference type="AlphaFoldDB" id="A0A8I0AIT8"/>
<gene>
    <name evidence="9" type="ORF">H8S54_10370</name>
</gene>
<evidence type="ECO:0000256" key="7">
    <source>
        <dbReference type="ARBA" id="ARBA00023136"/>
    </source>
</evidence>
<evidence type="ECO:0000256" key="6">
    <source>
        <dbReference type="ARBA" id="ARBA00022989"/>
    </source>
</evidence>
<evidence type="ECO:0000256" key="1">
    <source>
        <dbReference type="ARBA" id="ARBA00004651"/>
    </source>
</evidence>
<comment type="subcellular location">
    <subcellularLocation>
        <location evidence="1 8">Cell membrane</location>
        <topology evidence="1 8">Multi-pass membrane protein</topology>
    </subcellularLocation>
</comment>
<evidence type="ECO:0000313" key="9">
    <source>
        <dbReference type="EMBL" id="MBC5651510.1"/>
    </source>
</evidence>
<dbReference type="InterPro" id="IPR052017">
    <property type="entry name" value="TSUP"/>
</dbReference>
<dbReference type="EMBL" id="JACOOT010000023">
    <property type="protein sequence ID" value="MBC5651510.1"/>
    <property type="molecule type" value="Genomic_DNA"/>
</dbReference>
<comment type="similarity">
    <text evidence="2 8">Belongs to the 4-toluene sulfonate uptake permease (TSUP) (TC 2.A.102) family.</text>
</comment>
<keyword evidence="4 8" id="KW-1003">Cell membrane</keyword>
<keyword evidence="6 8" id="KW-1133">Transmembrane helix</keyword>
<keyword evidence="10" id="KW-1185">Reference proteome</keyword>
<feature type="transmembrane region" description="Helical" evidence="8">
    <location>
        <begin position="66"/>
        <end position="85"/>
    </location>
</feature>
<feature type="transmembrane region" description="Helical" evidence="8">
    <location>
        <begin position="195"/>
        <end position="213"/>
    </location>
</feature>
<dbReference type="PANTHER" id="PTHR30269">
    <property type="entry name" value="TRANSMEMBRANE PROTEIN YFCA"/>
    <property type="match status" value="1"/>
</dbReference>
<organism evidence="9 10">
    <name type="scientific">Blautia segnis</name>
    <dbReference type="NCBI Taxonomy" id="2763030"/>
    <lineage>
        <taxon>Bacteria</taxon>
        <taxon>Bacillati</taxon>
        <taxon>Bacillota</taxon>
        <taxon>Clostridia</taxon>
        <taxon>Lachnospirales</taxon>
        <taxon>Lachnospiraceae</taxon>
        <taxon>Blautia</taxon>
    </lineage>
</organism>
<comment type="caution">
    <text evidence="9">The sequence shown here is derived from an EMBL/GenBank/DDBJ whole genome shotgun (WGS) entry which is preliminary data.</text>
</comment>
<evidence type="ECO:0000256" key="5">
    <source>
        <dbReference type="ARBA" id="ARBA00022692"/>
    </source>
</evidence>
<dbReference type="RefSeq" id="WP_173765289.1">
    <property type="nucleotide sequence ID" value="NZ_JACOOT010000023.1"/>
</dbReference>
<reference evidence="9 10" key="1">
    <citation type="submission" date="2020-08" db="EMBL/GenBank/DDBJ databases">
        <title>Genome public.</title>
        <authorList>
            <person name="Liu C."/>
            <person name="Sun Q."/>
        </authorList>
    </citation>
    <scope>NUCLEOTIDE SEQUENCE [LARGE SCALE GENOMIC DNA]</scope>
    <source>
        <strain evidence="9 10">BX17</strain>
    </source>
</reference>
<feature type="transmembrane region" description="Helical" evidence="8">
    <location>
        <begin position="91"/>
        <end position="110"/>
    </location>
</feature>
<dbReference type="InterPro" id="IPR002781">
    <property type="entry name" value="TM_pro_TauE-like"/>
</dbReference>
<keyword evidence="5 8" id="KW-0812">Transmembrane</keyword>
<evidence type="ECO:0000313" key="10">
    <source>
        <dbReference type="Proteomes" id="UP000652847"/>
    </source>
</evidence>
<dbReference type="PANTHER" id="PTHR30269:SF37">
    <property type="entry name" value="MEMBRANE TRANSPORTER PROTEIN"/>
    <property type="match status" value="1"/>
</dbReference>
<evidence type="ECO:0000256" key="8">
    <source>
        <dbReference type="RuleBase" id="RU363041"/>
    </source>
</evidence>
<feature type="transmembrane region" description="Helical" evidence="8">
    <location>
        <begin position="130"/>
        <end position="156"/>
    </location>
</feature>
<protein>
    <recommendedName>
        <fullName evidence="8">Probable membrane transporter protein</fullName>
    </recommendedName>
</protein>
<evidence type="ECO:0000256" key="4">
    <source>
        <dbReference type="ARBA" id="ARBA00022475"/>
    </source>
</evidence>
<evidence type="ECO:0000256" key="2">
    <source>
        <dbReference type="ARBA" id="ARBA00009142"/>
    </source>
</evidence>
<evidence type="ECO:0000256" key="3">
    <source>
        <dbReference type="ARBA" id="ARBA00022448"/>
    </source>
</evidence>
<dbReference type="Proteomes" id="UP000652847">
    <property type="component" value="Unassembled WGS sequence"/>
</dbReference>
<dbReference type="Pfam" id="PF01925">
    <property type="entry name" value="TauE"/>
    <property type="match status" value="1"/>
</dbReference>
<name>A0A8I0AIT8_9FIRM</name>
<dbReference type="GO" id="GO:0005886">
    <property type="term" value="C:plasma membrane"/>
    <property type="evidence" value="ECO:0007669"/>
    <property type="project" value="UniProtKB-SubCell"/>
</dbReference>
<sequence length="245" mass="26483">MYLWIIAAFTAYFIKGLCGFANTLVFTSILSFGAANANISPVELLIGYPTNFILTWKNRKSLDYKVYLPLAALVLAGCIPGALLLKNADVSNIKVIFGNVAVLFGLEMLFRDKKRVEGNPLSQSSPRSRLTFGAVGLLAGVLCGLFGVGALLAVYVDRVTDSGSEFKANISAVFIADNTFRIILYSALHLLTFDTLKSALMLIPIAILGLFAGMKSSSLLKEKTVRRMMAVLLILSGVSLTLQNM</sequence>
<keyword evidence="3" id="KW-0813">Transport</keyword>
<accession>A0A8I0AIT8</accession>